<feature type="transmembrane region" description="Helical" evidence="1">
    <location>
        <begin position="101"/>
        <end position="122"/>
    </location>
</feature>
<protein>
    <recommendedName>
        <fullName evidence="3">Lipopolysaccharide biosynthesis protein</fullName>
    </recommendedName>
</protein>
<sequence>MSGGAPASAAPAALPAEAPLSTRDVARAWWPLAASWLLMGLELPMVSAAVARLADPTVHLAAYGGVVFPLSLLIESPVIMLLAASTALCRDRPSYALVRRFMLGLGAGFTALHALVAFTPLFDLLAARVLGVPEAVREPARLGLQVMTPWTASIAYRRFQQGVLIRFGHARAVGVGTAVRLGANAAVLGAGLALAAGPGILVGTLAVACGVVAEAVYAGVRVRPVLREQLPAHDPRAPALSPAAFLRFYVPLMVTPAFMFLAMPLASAGMSRMRLPLESLAAWPALNGLVFAFRSGGFALNEVVVAQLDRPGAVRALRRFTLALACALSGALALLALTPLGRAWFVHVAGLPPALVALAVTGLALSVAFPAVSAATSLWQGALVHARATRGVTESVVVFLAAAAAGLGAGVAWDGAPGLWIAAPALVAGSVAQAAWLRLRARPVLRAIAGGDGAPAGRGAPGDA</sequence>
<evidence type="ECO:0008006" key="3">
    <source>
        <dbReference type="Google" id="ProtNLM"/>
    </source>
</evidence>
<reference evidence="2" key="1">
    <citation type="journal article" date="2020" name="mSystems">
        <title>Genome- and Community-Level Interaction Insights into Carbon Utilization and Element Cycling Functions of Hydrothermarchaeota in Hydrothermal Sediment.</title>
        <authorList>
            <person name="Zhou Z."/>
            <person name="Liu Y."/>
            <person name="Xu W."/>
            <person name="Pan J."/>
            <person name="Luo Z.H."/>
            <person name="Li M."/>
        </authorList>
    </citation>
    <scope>NUCLEOTIDE SEQUENCE [LARGE SCALE GENOMIC DNA]</scope>
    <source>
        <strain evidence="2">SpSt-381</strain>
    </source>
</reference>
<feature type="transmembrane region" description="Helical" evidence="1">
    <location>
        <begin position="320"/>
        <end position="341"/>
    </location>
</feature>
<keyword evidence="1" id="KW-0472">Membrane</keyword>
<feature type="transmembrane region" description="Helical" evidence="1">
    <location>
        <begin position="391"/>
        <end position="413"/>
    </location>
</feature>
<organism evidence="2">
    <name type="scientific">Eiseniibacteriota bacterium</name>
    <dbReference type="NCBI Taxonomy" id="2212470"/>
    <lineage>
        <taxon>Bacteria</taxon>
        <taxon>Candidatus Eiseniibacteriota</taxon>
    </lineage>
</organism>
<accession>A0A832I6M9</accession>
<comment type="caution">
    <text evidence="2">The sequence shown here is derived from an EMBL/GenBank/DDBJ whole genome shotgun (WGS) entry which is preliminary data.</text>
</comment>
<feature type="transmembrane region" description="Helical" evidence="1">
    <location>
        <begin position="200"/>
        <end position="220"/>
    </location>
</feature>
<name>A0A832I6M9_UNCEI</name>
<keyword evidence="1" id="KW-1133">Transmembrane helix</keyword>
<dbReference type="AlphaFoldDB" id="A0A832I6M9"/>
<dbReference type="EMBL" id="DSQF01000027">
    <property type="protein sequence ID" value="HGZ44380.1"/>
    <property type="molecule type" value="Genomic_DNA"/>
</dbReference>
<evidence type="ECO:0000313" key="2">
    <source>
        <dbReference type="EMBL" id="HGZ44380.1"/>
    </source>
</evidence>
<feature type="transmembrane region" description="Helical" evidence="1">
    <location>
        <begin position="286"/>
        <end position="308"/>
    </location>
</feature>
<feature type="transmembrane region" description="Helical" evidence="1">
    <location>
        <begin position="353"/>
        <end position="379"/>
    </location>
</feature>
<feature type="transmembrane region" description="Helical" evidence="1">
    <location>
        <begin position="419"/>
        <end position="437"/>
    </location>
</feature>
<feature type="transmembrane region" description="Helical" evidence="1">
    <location>
        <begin position="246"/>
        <end position="266"/>
    </location>
</feature>
<gene>
    <name evidence="2" type="ORF">ENR23_13365</name>
</gene>
<feature type="transmembrane region" description="Helical" evidence="1">
    <location>
        <begin position="29"/>
        <end position="54"/>
    </location>
</feature>
<proteinExistence type="predicted"/>
<feature type="transmembrane region" description="Helical" evidence="1">
    <location>
        <begin position="66"/>
        <end position="89"/>
    </location>
</feature>
<evidence type="ECO:0000256" key="1">
    <source>
        <dbReference type="SAM" id="Phobius"/>
    </source>
</evidence>
<keyword evidence="1" id="KW-0812">Transmembrane</keyword>